<dbReference type="EMBL" id="CP040626">
    <property type="protein sequence ID" value="QMW89724.1"/>
    <property type="molecule type" value="Genomic_DNA"/>
</dbReference>
<evidence type="ECO:0000313" key="2">
    <source>
        <dbReference type="Proteomes" id="UP000515243"/>
    </source>
</evidence>
<dbReference type="Gene3D" id="3.40.50.150">
    <property type="entry name" value="Vaccinia Virus protein VP39"/>
    <property type="match status" value="1"/>
</dbReference>
<sequence length="310" mass="36292">MFDKVENISLDYTNYSGVDLYSDGVIEDELLEIVQNYSKYEFNRIIAERKKWPIIYHLSHIRSNIIQWLPITKSDTVLEVGSGCGAITGTLADMAKSVTCIELSQKRSLINAYRNKEKENINILLGNFEDIERNLTEKYDYITLIGVFEYGESYISEDNPYEVFLKKIKGHLSENGKIIIAIENKLGLKYWAGCQEDHVNRYFEGIEDYTNTIGVKTFSKNELERIFKRCGFEKYKFYYPYPDYKLPTTIYSDEYLPTEGELNNNMRNFDKERIITFDEARVYNMLIKENLFPIYSNSYLIVLGIGDENQ</sequence>
<dbReference type="PANTHER" id="PTHR43861">
    <property type="entry name" value="TRANS-ACONITATE 2-METHYLTRANSFERASE-RELATED"/>
    <property type="match status" value="1"/>
</dbReference>
<protein>
    <submittedName>
        <fullName evidence="1">Class I SAM-dependent methyltransferase</fullName>
    </submittedName>
</protein>
<dbReference type="SUPFAM" id="SSF53335">
    <property type="entry name" value="S-adenosyl-L-methionine-dependent methyltransferases"/>
    <property type="match status" value="1"/>
</dbReference>
<dbReference type="InterPro" id="IPR029063">
    <property type="entry name" value="SAM-dependent_MTases_sf"/>
</dbReference>
<dbReference type="Proteomes" id="UP000515243">
    <property type="component" value="Chromosome 1"/>
</dbReference>
<proteinExistence type="predicted"/>
<reference evidence="1 2" key="1">
    <citation type="submission" date="2019-05" db="EMBL/GenBank/DDBJ databases">
        <authorList>
            <person name="Schori C."/>
            <person name="Ahrens C."/>
        </authorList>
    </citation>
    <scope>NUCLEOTIDE SEQUENCE [LARGE SCALE GENOMIC DNA]</scope>
    <source>
        <strain evidence="1 2">DSM 10702</strain>
    </source>
</reference>
<dbReference type="AlphaFoldDB" id="A0AAP9RC24"/>
<organism evidence="1 2">
    <name type="scientific">Clostridium butyricum</name>
    <dbReference type="NCBI Taxonomy" id="1492"/>
    <lineage>
        <taxon>Bacteria</taxon>
        <taxon>Bacillati</taxon>
        <taxon>Bacillota</taxon>
        <taxon>Clostridia</taxon>
        <taxon>Eubacteriales</taxon>
        <taxon>Clostridiaceae</taxon>
        <taxon>Clostridium</taxon>
    </lineage>
</organism>
<gene>
    <name evidence="1" type="ORF">FF104_01845</name>
</gene>
<dbReference type="CDD" id="cd02440">
    <property type="entry name" value="AdoMet_MTases"/>
    <property type="match status" value="1"/>
</dbReference>
<dbReference type="GO" id="GO:0003723">
    <property type="term" value="F:RNA binding"/>
    <property type="evidence" value="ECO:0007669"/>
    <property type="project" value="UniProtKB-KW"/>
</dbReference>
<dbReference type="GO" id="GO:0032259">
    <property type="term" value="P:methylation"/>
    <property type="evidence" value="ECO:0007669"/>
    <property type="project" value="UniProtKB-KW"/>
</dbReference>
<dbReference type="Pfam" id="PF13489">
    <property type="entry name" value="Methyltransf_23"/>
    <property type="match status" value="1"/>
</dbReference>
<accession>A0AAP9RC24</accession>
<dbReference type="PANTHER" id="PTHR43861:SF6">
    <property type="entry name" value="METHYLTRANSFERASE TYPE 11"/>
    <property type="match status" value="1"/>
</dbReference>
<keyword evidence="1" id="KW-0489">Methyltransferase</keyword>
<dbReference type="RefSeq" id="WP_035762026.1">
    <property type="nucleotide sequence ID" value="NZ_AP019716.1"/>
</dbReference>
<name>A0AAP9RC24_CLOBU</name>
<keyword evidence="1" id="KW-0808">Transferase</keyword>
<dbReference type="GO" id="GO:0008168">
    <property type="term" value="F:methyltransferase activity"/>
    <property type="evidence" value="ECO:0007669"/>
    <property type="project" value="UniProtKB-KW"/>
</dbReference>
<evidence type="ECO:0000313" key="1">
    <source>
        <dbReference type="EMBL" id="QMW89724.1"/>
    </source>
</evidence>
<dbReference type="GeneID" id="92942858"/>